<organism evidence="2 3">
    <name type="scientific">Emiliania huxleyi (strain CCMP1516)</name>
    <dbReference type="NCBI Taxonomy" id="280463"/>
    <lineage>
        <taxon>Eukaryota</taxon>
        <taxon>Haptista</taxon>
        <taxon>Haptophyta</taxon>
        <taxon>Prymnesiophyceae</taxon>
        <taxon>Isochrysidales</taxon>
        <taxon>Noelaerhabdaceae</taxon>
        <taxon>Emiliania</taxon>
    </lineage>
</organism>
<sequence>MALQRIALQRCLESFDVRVAGCYSATDRDEIYAAIGAIYLRGEINGLDAFNHMVRTQLKEQVLQRVSGSTTLYSNLLLLLLPGVCLLLGAIAWFRETSTFTQGIYFMFACSYMLAWIPSSLAVSLQRGERLARSSNQADLQSFVRRASVAIASSAARGVIECSLFAYWPPILLILACEWPDAYPEAGPLRLVNVPDQARRASVLALMSLWSIAGICLARRTFRPRAIIGAGSS</sequence>
<accession>A0A0D3IEJ6</accession>
<dbReference type="EnsemblProtists" id="EOD09681">
    <property type="protein sequence ID" value="EOD09681"/>
    <property type="gene ID" value="EMIHUDRAFT_446277"/>
</dbReference>
<dbReference type="HOGENOM" id="CLU_1191784_0_0_1"/>
<evidence type="ECO:0000256" key="1">
    <source>
        <dbReference type="SAM" id="Phobius"/>
    </source>
</evidence>
<keyword evidence="3" id="KW-1185">Reference proteome</keyword>
<proteinExistence type="predicted"/>
<protein>
    <recommendedName>
        <fullName evidence="4">ABC transmembrane type-1 domain-containing protein</fullName>
    </recommendedName>
</protein>
<dbReference type="AlphaFoldDB" id="A0A0D3IEJ6"/>
<keyword evidence="1" id="KW-0472">Membrane</keyword>
<feature type="transmembrane region" description="Helical" evidence="1">
    <location>
        <begin position="105"/>
        <end position="126"/>
    </location>
</feature>
<evidence type="ECO:0000313" key="3">
    <source>
        <dbReference type="Proteomes" id="UP000013827"/>
    </source>
</evidence>
<feature type="transmembrane region" description="Helical" evidence="1">
    <location>
        <begin position="72"/>
        <end position="93"/>
    </location>
</feature>
<dbReference type="PaxDb" id="2903-EOD09681"/>
<reference evidence="2" key="2">
    <citation type="submission" date="2024-10" db="UniProtKB">
        <authorList>
            <consortium name="EnsemblProtists"/>
        </authorList>
    </citation>
    <scope>IDENTIFICATION</scope>
</reference>
<dbReference type="RefSeq" id="XP_005762110.1">
    <property type="nucleotide sequence ID" value="XM_005762053.1"/>
</dbReference>
<evidence type="ECO:0008006" key="4">
    <source>
        <dbReference type="Google" id="ProtNLM"/>
    </source>
</evidence>
<keyword evidence="1" id="KW-0812">Transmembrane</keyword>
<reference evidence="3" key="1">
    <citation type="journal article" date="2013" name="Nature">
        <title>Pan genome of the phytoplankton Emiliania underpins its global distribution.</title>
        <authorList>
            <person name="Read B.A."/>
            <person name="Kegel J."/>
            <person name="Klute M.J."/>
            <person name="Kuo A."/>
            <person name="Lefebvre S.C."/>
            <person name="Maumus F."/>
            <person name="Mayer C."/>
            <person name="Miller J."/>
            <person name="Monier A."/>
            <person name="Salamov A."/>
            <person name="Young J."/>
            <person name="Aguilar M."/>
            <person name="Claverie J.M."/>
            <person name="Frickenhaus S."/>
            <person name="Gonzalez K."/>
            <person name="Herman E.K."/>
            <person name="Lin Y.C."/>
            <person name="Napier J."/>
            <person name="Ogata H."/>
            <person name="Sarno A.F."/>
            <person name="Shmutz J."/>
            <person name="Schroeder D."/>
            <person name="de Vargas C."/>
            <person name="Verret F."/>
            <person name="von Dassow P."/>
            <person name="Valentin K."/>
            <person name="Van de Peer Y."/>
            <person name="Wheeler G."/>
            <person name="Dacks J.B."/>
            <person name="Delwiche C.F."/>
            <person name="Dyhrman S.T."/>
            <person name="Glockner G."/>
            <person name="John U."/>
            <person name="Richards T."/>
            <person name="Worden A.Z."/>
            <person name="Zhang X."/>
            <person name="Grigoriev I.V."/>
            <person name="Allen A.E."/>
            <person name="Bidle K."/>
            <person name="Borodovsky M."/>
            <person name="Bowler C."/>
            <person name="Brownlee C."/>
            <person name="Cock J.M."/>
            <person name="Elias M."/>
            <person name="Gladyshev V.N."/>
            <person name="Groth M."/>
            <person name="Guda C."/>
            <person name="Hadaegh A."/>
            <person name="Iglesias-Rodriguez M.D."/>
            <person name="Jenkins J."/>
            <person name="Jones B.M."/>
            <person name="Lawson T."/>
            <person name="Leese F."/>
            <person name="Lindquist E."/>
            <person name="Lobanov A."/>
            <person name="Lomsadze A."/>
            <person name="Malik S.B."/>
            <person name="Marsh M.E."/>
            <person name="Mackinder L."/>
            <person name="Mock T."/>
            <person name="Mueller-Roeber B."/>
            <person name="Pagarete A."/>
            <person name="Parker M."/>
            <person name="Probert I."/>
            <person name="Quesneville H."/>
            <person name="Raines C."/>
            <person name="Rensing S.A."/>
            <person name="Riano-Pachon D.M."/>
            <person name="Richier S."/>
            <person name="Rokitta S."/>
            <person name="Shiraiwa Y."/>
            <person name="Soanes D.M."/>
            <person name="van der Giezen M."/>
            <person name="Wahlund T.M."/>
            <person name="Williams B."/>
            <person name="Wilson W."/>
            <person name="Wolfe G."/>
            <person name="Wurch L.L."/>
        </authorList>
    </citation>
    <scope>NUCLEOTIDE SEQUENCE</scope>
</reference>
<evidence type="ECO:0000313" key="2">
    <source>
        <dbReference type="EnsemblProtists" id="EOD09681"/>
    </source>
</evidence>
<dbReference type="KEGG" id="ehx:EMIHUDRAFT_446277"/>
<name>A0A0D3IEJ6_EMIH1</name>
<keyword evidence="1" id="KW-1133">Transmembrane helix</keyword>
<dbReference type="Proteomes" id="UP000013827">
    <property type="component" value="Unassembled WGS sequence"/>
</dbReference>
<dbReference type="GeneID" id="17255834"/>